<protein>
    <submittedName>
        <fullName evidence="1">Uncharacterized protein</fullName>
    </submittedName>
</protein>
<name>A0AAP8QGS4_BRELA</name>
<reference evidence="1 2" key="1">
    <citation type="submission" date="2018-02" db="EMBL/GenBank/DDBJ databases">
        <title>Comparative analysis of genomes of three Brevibacillus laterosporus strains producers of potent antimicrobials isolated from silage.</title>
        <authorList>
            <person name="Kojic M."/>
            <person name="Miljkovic M."/>
            <person name="Studholme D."/>
            <person name="Filipic B."/>
        </authorList>
    </citation>
    <scope>NUCLEOTIDE SEQUENCE [LARGE SCALE GENOMIC DNA]</scope>
    <source>
        <strain evidence="1 2">BGSP11</strain>
    </source>
</reference>
<proteinExistence type="predicted"/>
<organism evidence="1 2">
    <name type="scientific">Brevibacillus laterosporus</name>
    <name type="common">Bacillus laterosporus</name>
    <dbReference type="NCBI Taxonomy" id="1465"/>
    <lineage>
        <taxon>Bacteria</taxon>
        <taxon>Bacillati</taxon>
        <taxon>Bacillota</taxon>
        <taxon>Bacilli</taxon>
        <taxon>Bacillales</taxon>
        <taxon>Paenibacillaceae</taxon>
        <taxon>Brevibacillus</taxon>
    </lineage>
</organism>
<comment type="caution">
    <text evidence="1">The sequence shown here is derived from an EMBL/GenBank/DDBJ whole genome shotgun (WGS) entry which is preliminary data.</text>
</comment>
<dbReference type="Proteomes" id="UP000239759">
    <property type="component" value="Unassembled WGS sequence"/>
</dbReference>
<dbReference type="EMBL" id="PRKQ01000001">
    <property type="protein sequence ID" value="PPB12926.1"/>
    <property type="molecule type" value="Genomic_DNA"/>
</dbReference>
<sequence length="141" mass="16395">MKETKYGVYPNSWEELTEYVSKLESQPHDYNSIADALTNATVAMFNYFACKHSMTGFQSSWAGLSFVRITRGMEAPFGIIDGSKLLYPQYNIHSDINKWIEEWKPELGKIAKKKLEEKEYAHPDVIERWKEFAKYAPVESE</sequence>
<dbReference type="AlphaFoldDB" id="A0AAP8QGS4"/>
<gene>
    <name evidence="1" type="ORF">C4A77_00640</name>
</gene>
<evidence type="ECO:0000313" key="2">
    <source>
        <dbReference type="Proteomes" id="UP000239759"/>
    </source>
</evidence>
<accession>A0AAP8QGS4</accession>
<dbReference type="RefSeq" id="WP_104030327.1">
    <property type="nucleotide sequence ID" value="NZ_PRKQ01000001.1"/>
</dbReference>
<evidence type="ECO:0000313" key="1">
    <source>
        <dbReference type="EMBL" id="PPB12926.1"/>
    </source>
</evidence>